<evidence type="ECO:0000313" key="5">
    <source>
        <dbReference type="EMBL" id="AWM38857.1"/>
    </source>
</evidence>
<keyword evidence="1" id="KW-0328">Glycosyltransferase</keyword>
<evidence type="ECO:0000259" key="3">
    <source>
        <dbReference type="Pfam" id="PF00534"/>
    </source>
</evidence>
<evidence type="ECO:0000256" key="2">
    <source>
        <dbReference type="ARBA" id="ARBA00022679"/>
    </source>
</evidence>
<dbReference type="PANTHER" id="PTHR12526:SF510">
    <property type="entry name" value="D-INOSITOL 3-PHOSPHATE GLYCOSYLTRANSFERASE"/>
    <property type="match status" value="1"/>
</dbReference>
<evidence type="ECO:0000256" key="1">
    <source>
        <dbReference type="ARBA" id="ARBA00022676"/>
    </source>
</evidence>
<keyword evidence="2 5" id="KW-0808">Transferase</keyword>
<reference evidence="5 6" key="1">
    <citation type="submission" date="2018-01" db="EMBL/GenBank/DDBJ databases">
        <title>G. obscuriglobus.</title>
        <authorList>
            <person name="Franke J."/>
            <person name="Blomberg W."/>
            <person name="Selmecki A."/>
        </authorList>
    </citation>
    <scope>NUCLEOTIDE SEQUENCE [LARGE SCALE GENOMIC DNA]</scope>
    <source>
        <strain evidence="5 6">DSM 5831</strain>
    </source>
</reference>
<evidence type="ECO:0000313" key="6">
    <source>
        <dbReference type="Proteomes" id="UP000245802"/>
    </source>
</evidence>
<dbReference type="OrthoDB" id="232381at2"/>
<proteinExistence type="predicted"/>
<name>A0A2Z3H5A9_9BACT</name>
<gene>
    <name evidence="5" type="ORF">C1280_18970</name>
</gene>
<dbReference type="InterPro" id="IPR028098">
    <property type="entry name" value="Glyco_trans_4-like_N"/>
</dbReference>
<dbReference type="Pfam" id="PF00534">
    <property type="entry name" value="Glycos_transf_1"/>
    <property type="match status" value="1"/>
</dbReference>
<dbReference type="CDD" id="cd03811">
    <property type="entry name" value="GT4_GT28_WabH-like"/>
    <property type="match status" value="1"/>
</dbReference>
<dbReference type="SUPFAM" id="SSF53756">
    <property type="entry name" value="UDP-Glycosyltransferase/glycogen phosphorylase"/>
    <property type="match status" value="1"/>
</dbReference>
<dbReference type="KEGG" id="gog:C1280_18970"/>
<dbReference type="InterPro" id="IPR001296">
    <property type="entry name" value="Glyco_trans_1"/>
</dbReference>
<accession>A0A2Z3H5A9</accession>
<protein>
    <submittedName>
        <fullName evidence="5">Glycosyltransferase family 1 protein</fullName>
    </submittedName>
</protein>
<dbReference type="EMBL" id="CP025958">
    <property type="protein sequence ID" value="AWM38857.1"/>
    <property type="molecule type" value="Genomic_DNA"/>
</dbReference>
<dbReference type="PANTHER" id="PTHR12526">
    <property type="entry name" value="GLYCOSYLTRANSFERASE"/>
    <property type="match status" value="1"/>
</dbReference>
<evidence type="ECO:0000259" key="4">
    <source>
        <dbReference type="Pfam" id="PF13439"/>
    </source>
</evidence>
<dbReference type="AlphaFoldDB" id="A0A2Z3H5A9"/>
<sequence length="385" mass="41364">MRTGMNLVHLTASTFFGGPERQMLGLALALPDTVRTTFATFPEGGRGTAFLDEVRKHGFPAAPLKTDFPRVFSAVREVTELLRTTACDVLICHGYKAHVLGRLAARRVGIPAVAVSRGWTAETRKVKAYEWIDRRHMPLMDHVICVSEGQAEKVRRWCRVPADRLSVIRNSARLGAFENADPQARERLLGFFPAGGPVSQVVLGAGRFSPEKGFGVLVEAAHAICREHPNAGVVLFGEGPLRGELERRIAELDLTGRVALPGFRTDLDALIGGADVVVLPSFTEGLPNVALEASAAGVPVVATAVGGTPEAIADTVNGFLVPPGDPGAIAAKVGELLRDRSLRSRFGDAGRARMRDLFTFQAQADAYLRLLRALTLRPTPVEVAA</sequence>
<keyword evidence="6" id="KW-1185">Reference proteome</keyword>
<dbReference type="Pfam" id="PF13439">
    <property type="entry name" value="Glyco_transf_4"/>
    <property type="match status" value="1"/>
</dbReference>
<dbReference type="Gene3D" id="3.40.50.2000">
    <property type="entry name" value="Glycogen Phosphorylase B"/>
    <property type="match status" value="2"/>
</dbReference>
<dbReference type="Proteomes" id="UP000245802">
    <property type="component" value="Chromosome"/>
</dbReference>
<organism evidence="5 6">
    <name type="scientific">Gemmata obscuriglobus</name>
    <dbReference type="NCBI Taxonomy" id="114"/>
    <lineage>
        <taxon>Bacteria</taxon>
        <taxon>Pseudomonadati</taxon>
        <taxon>Planctomycetota</taxon>
        <taxon>Planctomycetia</taxon>
        <taxon>Gemmatales</taxon>
        <taxon>Gemmataceae</taxon>
        <taxon>Gemmata</taxon>
    </lineage>
</organism>
<feature type="domain" description="Glycosyltransferase subfamily 4-like N-terminal" evidence="4">
    <location>
        <begin position="16"/>
        <end position="170"/>
    </location>
</feature>
<dbReference type="GO" id="GO:0016757">
    <property type="term" value="F:glycosyltransferase activity"/>
    <property type="evidence" value="ECO:0007669"/>
    <property type="project" value="UniProtKB-KW"/>
</dbReference>
<feature type="domain" description="Glycosyl transferase family 1" evidence="3">
    <location>
        <begin position="201"/>
        <end position="352"/>
    </location>
</feature>